<dbReference type="Proteomes" id="UP000728032">
    <property type="component" value="Unassembled WGS sequence"/>
</dbReference>
<proteinExistence type="predicted"/>
<dbReference type="OrthoDB" id="10052321at2759"/>
<dbReference type="InterPro" id="IPR009003">
    <property type="entry name" value="Peptidase_S1_PA"/>
</dbReference>
<evidence type="ECO:0000313" key="3">
    <source>
        <dbReference type="Proteomes" id="UP000728032"/>
    </source>
</evidence>
<dbReference type="Gene3D" id="3.80.10.10">
    <property type="entry name" value="Ribonuclease Inhibitor"/>
    <property type="match status" value="1"/>
</dbReference>
<dbReference type="Pfam" id="PF00646">
    <property type="entry name" value="F-box"/>
    <property type="match status" value="1"/>
</dbReference>
<dbReference type="GO" id="GO:0003735">
    <property type="term" value="F:structural constituent of ribosome"/>
    <property type="evidence" value="ECO:0007669"/>
    <property type="project" value="TreeGrafter"/>
</dbReference>
<feature type="non-terminal residue" evidence="2">
    <location>
        <position position="583"/>
    </location>
</feature>
<dbReference type="Pfam" id="PF10245">
    <property type="entry name" value="MRP-S22"/>
    <property type="match status" value="1"/>
</dbReference>
<evidence type="ECO:0000313" key="2">
    <source>
        <dbReference type="EMBL" id="CAD7647937.1"/>
    </source>
</evidence>
<evidence type="ECO:0000259" key="1">
    <source>
        <dbReference type="Pfam" id="PF00646"/>
    </source>
</evidence>
<reference evidence="2" key="1">
    <citation type="submission" date="2020-11" db="EMBL/GenBank/DDBJ databases">
        <authorList>
            <person name="Tran Van P."/>
        </authorList>
    </citation>
    <scope>NUCLEOTIDE SEQUENCE</scope>
</reference>
<accession>A0A7R9LV92</accession>
<dbReference type="InterPro" id="IPR036047">
    <property type="entry name" value="F-box-like_dom_sf"/>
</dbReference>
<dbReference type="EMBL" id="OC917763">
    <property type="protein sequence ID" value="CAD7647937.1"/>
    <property type="molecule type" value="Genomic_DNA"/>
</dbReference>
<dbReference type="InterPro" id="IPR043504">
    <property type="entry name" value="Peptidase_S1_PA_chymotrypsin"/>
</dbReference>
<dbReference type="InterPro" id="IPR019374">
    <property type="entry name" value="Ribosomal_mS22"/>
</dbReference>
<protein>
    <recommendedName>
        <fullName evidence="1">F-box domain-containing protein</fullName>
    </recommendedName>
</protein>
<organism evidence="2">
    <name type="scientific">Oppiella nova</name>
    <dbReference type="NCBI Taxonomy" id="334625"/>
    <lineage>
        <taxon>Eukaryota</taxon>
        <taxon>Metazoa</taxon>
        <taxon>Ecdysozoa</taxon>
        <taxon>Arthropoda</taxon>
        <taxon>Chelicerata</taxon>
        <taxon>Arachnida</taxon>
        <taxon>Acari</taxon>
        <taxon>Acariformes</taxon>
        <taxon>Sarcoptiformes</taxon>
        <taxon>Oribatida</taxon>
        <taxon>Brachypylina</taxon>
        <taxon>Oppioidea</taxon>
        <taxon>Oppiidae</taxon>
        <taxon>Oppiella</taxon>
    </lineage>
</organism>
<dbReference type="InterPro" id="IPR032675">
    <property type="entry name" value="LRR_dom_sf"/>
</dbReference>
<feature type="domain" description="F-box" evidence="1">
    <location>
        <begin position="14"/>
        <end position="47"/>
    </location>
</feature>
<dbReference type="PANTHER" id="PTHR13071">
    <property type="entry name" value="MITOCHONDRIAL 28S RIBOSOMAL PROTEIN S22"/>
    <property type="match status" value="1"/>
</dbReference>
<dbReference type="SUPFAM" id="SSF81383">
    <property type="entry name" value="F-box domain"/>
    <property type="match status" value="1"/>
</dbReference>
<name>A0A7R9LV92_9ACAR</name>
<dbReference type="AlphaFoldDB" id="A0A7R9LV92"/>
<dbReference type="EMBL" id="CAJPVJ010002938">
    <property type="protein sequence ID" value="CAG2166995.1"/>
    <property type="molecule type" value="Genomic_DNA"/>
</dbReference>
<dbReference type="PANTHER" id="PTHR13071:SF4">
    <property type="entry name" value="SMALL RIBOSOMAL SUBUNIT PROTEIN MS22"/>
    <property type="match status" value="1"/>
</dbReference>
<dbReference type="Gene3D" id="2.40.10.10">
    <property type="entry name" value="Trypsin-like serine proteases"/>
    <property type="match status" value="1"/>
</dbReference>
<dbReference type="InterPro" id="IPR001810">
    <property type="entry name" value="F-box_dom"/>
</dbReference>
<dbReference type="GO" id="GO:0005763">
    <property type="term" value="C:mitochondrial small ribosomal subunit"/>
    <property type="evidence" value="ECO:0007669"/>
    <property type="project" value="TreeGrafter"/>
</dbReference>
<gene>
    <name evidence="2" type="ORF">ONB1V03_LOCUS6510</name>
</gene>
<keyword evidence="3" id="KW-1185">Reference proteome</keyword>
<sequence>MSQIYSKDSFDRFGDDLCEFIVSFLSIGHKFRFQCVCRQWQRLVFNRQLVLDIDRTFNVKFATELPQLKTILKKCRHIRSFKNSHLVLSDSHMKYMIRYCRHLTDIHVMCAATDVSRKTIKRFFYTFGPQLNAITCELLNNTNDKYNEKALILCQNVSTIGIYSHHYLPYFLRLFCVPNMRWFSNLKSLSMTYRKEYMNGFKVFVQNYAIKLRSFEVIVDPTCDKMSFNILMHGLSQMVALIDVKIICYNMKKSLTPLLPNQLRQIGINCRKLKSLSLNVRLNVSNVYEMLFKTIGHHFRHLKRLEITDPTVGLNFMTGVVTAVDREPTHTTQGSQTYFKVLLNADHKYVNHSANISDGYSGGPVVDMNGHLIGIALNAPRRSDGTFFATTSADIKVFHKLRFGSMISKTNEVRFMTDSELNLKVFEAKPSLISKTNEVRFMTDSELNLMLEMARNSAAEKIAMPPVLSPKDDTPRVLATDYELQGYIDSKFLLVDSSAGYSDQTRLIVVREPNGVLREANREERYRMNQMFFPKEERLLEEPKMFCEPNLTNVLDRHEYEFVLNRACLQYEPNDPKYIDICH</sequence>
<dbReference type="SUPFAM" id="SSF50494">
    <property type="entry name" value="Trypsin-like serine proteases"/>
    <property type="match status" value="1"/>
</dbReference>